<evidence type="ECO:0000259" key="10">
    <source>
        <dbReference type="PROSITE" id="PS51758"/>
    </source>
</evidence>
<dbReference type="GO" id="GO:0005743">
    <property type="term" value="C:mitochondrial inner membrane"/>
    <property type="evidence" value="ECO:0007669"/>
    <property type="project" value="UniProtKB-SubCell"/>
</dbReference>
<dbReference type="PANTHER" id="PTHR14009:SF1">
    <property type="entry name" value="MITOCHONDRIAL PROTON_CALCIUM EXCHANGER PROTEIN"/>
    <property type="match status" value="1"/>
</dbReference>
<dbReference type="InterPro" id="IPR033122">
    <property type="entry name" value="LETM1-like_RBD"/>
</dbReference>
<dbReference type="OrthoDB" id="73691at2759"/>
<feature type="compositionally biased region" description="Pro residues" evidence="8">
    <location>
        <begin position="125"/>
        <end position="143"/>
    </location>
</feature>
<evidence type="ECO:0000256" key="6">
    <source>
        <dbReference type="ARBA" id="ARBA00023136"/>
    </source>
</evidence>
<dbReference type="PANTHER" id="PTHR14009">
    <property type="entry name" value="LEUCINE ZIPPER-EF-HAND CONTAINING TRANSMEMBRANE PROTEIN"/>
    <property type="match status" value="1"/>
</dbReference>
<dbReference type="PROSITE" id="PS51758">
    <property type="entry name" value="LETM1_RBD"/>
    <property type="match status" value="1"/>
</dbReference>
<evidence type="ECO:0000256" key="9">
    <source>
        <dbReference type="SAM" id="Phobius"/>
    </source>
</evidence>
<reference evidence="11" key="1">
    <citation type="journal article" date="2020" name="Stud. Mycol.">
        <title>101 Dothideomycetes genomes: a test case for predicting lifestyles and emergence of pathogens.</title>
        <authorList>
            <person name="Haridas S."/>
            <person name="Albert R."/>
            <person name="Binder M."/>
            <person name="Bloem J."/>
            <person name="Labutti K."/>
            <person name="Salamov A."/>
            <person name="Andreopoulos B."/>
            <person name="Baker S."/>
            <person name="Barry K."/>
            <person name="Bills G."/>
            <person name="Bluhm B."/>
            <person name="Cannon C."/>
            <person name="Castanera R."/>
            <person name="Culley D."/>
            <person name="Daum C."/>
            <person name="Ezra D."/>
            <person name="Gonzalez J."/>
            <person name="Henrissat B."/>
            <person name="Kuo A."/>
            <person name="Liang C."/>
            <person name="Lipzen A."/>
            <person name="Lutzoni F."/>
            <person name="Magnuson J."/>
            <person name="Mondo S."/>
            <person name="Nolan M."/>
            <person name="Ohm R."/>
            <person name="Pangilinan J."/>
            <person name="Park H.-J."/>
            <person name="Ramirez L."/>
            <person name="Alfaro M."/>
            <person name="Sun H."/>
            <person name="Tritt A."/>
            <person name="Yoshinaga Y."/>
            <person name="Zwiers L.-H."/>
            <person name="Turgeon B."/>
            <person name="Goodwin S."/>
            <person name="Spatafora J."/>
            <person name="Crous P."/>
            <person name="Grigoriev I."/>
        </authorList>
    </citation>
    <scope>NUCLEOTIDE SEQUENCE</scope>
    <source>
        <strain evidence="11">CBS 379.55</strain>
    </source>
</reference>
<feature type="transmembrane region" description="Helical" evidence="9">
    <location>
        <begin position="237"/>
        <end position="259"/>
    </location>
</feature>
<feature type="domain" description="Letm1 RBD" evidence="10">
    <location>
        <begin position="251"/>
        <end position="433"/>
    </location>
</feature>
<keyword evidence="12" id="KW-1185">Reference proteome</keyword>
<feature type="compositionally biased region" description="Low complexity" evidence="8">
    <location>
        <begin position="59"/>
        <end position="70"/>
    </location>
</feature>
<dbReference type="GeneID" id="54551171"/>
<evidence type="ECO:0000256" key="1">
    <source>
        <dbReference type="ARBA" id="ARBA00004434"/>
    </source>
</evidence>
<dbReference type="InterPro" id="IPR044202">
    <property type="entry name" value="LETM1/MDM38-like"/>
</dbReference>
<name>A0A6A6JQC4_WESOR</name>
<evidence type="ECO:0000256" key="3">
    <source>
        <dbReference type="ARBA" id="ARBA00022792"/>
    </source>
</evidence>
<dbReference type="RefSeq" id="XP_033656004.1">
    <property type="nucleotide sequence ID" value="XM_033797996.1"/>
</dbReference>
<keyword evidence="4 9" id="KW-1133">Transmembrane helix</keyword>
<evidence type="ECO:0000313" key="11">
    <source>
        <dbReference type="EMBL" id="KAF2278465.1"/>
    </source>
</evidence>
<accession>A0A6A6JQC4</accession>
<evidence type="ECO:0000313" key="12">
    <source>
        <dbReference type="Proteomes" id="UP000800097"/>
    </source>
</evidence>
<dbReference type="Pfam" id="PF07766">
    <property type="entry name" value="LETM1_RBD"/>
    <property type="match status" value="1"/>
</dbReference>
<gene>
    <name evidence="11" type="ORF">EI97DRAFT_431683</name>
</gene>
<comment type="subcellular location">
    <subcellularLocation>
        <location evidence="1">Mitochondrion inner membrane</location>
        <topology evidence="1">Single-pass membrane protein</topology>
    </subcellularLocation>
</comment>
<keyword evidence="5 7" id="KW-0496">Mitochondrion</keyword>
<dbReference type="Proteomes" id="UP000800097">
    <property type="component" value="Unassembled WGS sequence"/>
</dbReference>
<evidence type="ECO:0000256" key="7">
    <source>
        <dbReference type="PROSITE-ProRule" id="PRU01094"/>
    </source>
</evidence>
<protein>
    <recommendedName>
        <fullName evidence="10">Letm1 RBD domain-containing protein</fullName>
    </recommendedName>
</protein>
<feature type="region of interest" description="Disordered" evidence="8">
    <location>
        <begin position="43"/>
        <end position="143"/>
    </location>
</feature>
<dbReference type="AlphaFoldDB" id="A0A6A6JQC4"/>
<evidence type="ECO:0000256" key="2">
    <source>
        <dbReference type="ARBA" id="ARBA00022692"/>
    </source>
</evidence>
<evidence type="ECO:0000256" key="8">
    <source>
        <dbReference type="SAM" id="MobiDB-lite"/>
    </source>
</evidence>
<feature type="compositionally biased region" description="Low complexity" evidence="8">
    <location>
        <begin position="114"/>
        <end position="124"/>
    </location>
</feature>
<dbReference type="GO" id="GO:0030003">
    <property type="term" value="P:intracellular monoatomic cation homeostasis"/>
    <property type="evidence" value="ECO:0007669"/>
    <property type="project" value="TreeGrafter"/>
</dbReference>
<organism evidence="11 12">
    <name type="scientific">Westerdykella ornata</name>
    <dbReference type="NCBI Taxonomy" id="318751"/>
    <lineage>
        <taxon>Eukaryota</taxon>
        <taxon>Fungi</taxon>
        <taxon>Dikarya</taxon>
        <taxon>Ascomycota</taxon>
        <taxon>Pezizomycotina</taxon>
        <taxon>Dothideomycetes</taxon>
        <taxon>Pleosporomycetidae</taxon>
        <taxon>Pleosporales</taxon>
        <taxon>Sporormiaceae</taxon>
        <taxon>Westerdykella</taxon>
    </lineage>
</organism>
<keyword evidence="6 9" id="KW-0472">Membrane</keyword>
<sequence>MKPRPTLLVVSTRFACAGKAPVLHSFASQYFLSHHEYRTIRHASSSTAATAAKKKKKTTNAAPIATAKPPAAKKKQQSAAAARPVKPTKAPTGSPPTAKVPTRTSESVRRPVYHHAAAAADHSSPLPPPPHQNPKLNPPPETYPAPIDVPARGPNQGFVNYIFNAGKAYLAFYKTGMKNLWAMRQLSKTLRERQRNAMNGVQAGETVPTADGDVSDIVLTRAEWQTVRRSRVDMMRACVFVPIFVVFGEWTPFLVPFLMPIVPETCRLPGQVGKMFTKGEARRMERQRVAARDRGVGRLFANGEVEAQLLLAGGGGLEPGVVEGMDKGTLLGLAARLDAYSGVWDYFMRPPLFWVRRALRKRLEYLRTDDGLIARDGGWRELGREELKRACWERGMYVVDKTEQDMALWMRQWFGGKSGEVKERRFEEKEARR</sequence>
<evidence type="ECO:0000256" key="5">
    <source>
        <dbReference type="ARBA" id="ARBA00023128"/>
    </source>
</evidence>
<dbReference type="EMBL" id="ML986488">
    <property type="protein sequence ID" value="KAF2278465.1"/>
    <property type="molecule type" value="Genomic_DNA"/>
</dbReference>
<keyword evidence="3" id="KW-0999">Mitochondrion inner membrane</keyword>
<dbReference type="GO" id="GO:0043022">
    <property type="term" value="F:ribosome binding"/>
    <property type="evidence" value="ECO:0007669"/>
    <property type="project" value="InterPro"/>
</dbReference>
<proteinExistence type="predicted"/>
<evidence type="ECO:0000256" key="4">
    <source>
        <dbReference type="ARBA" id="ARBA00022989"/>
    </source>
</evidence>
<keyword evidence="2 9" id="KW-0812">Transmembrane</keyword>